<feature type="signal peptide" evidence="10">
    <location>
        <begin position="1"/>
        <end position="28"/>
    </location>
</feature>
<evidence type="ECO:0000256" key="4">
    <source>
        <dbReference type="ARBA" id="ARBA00022737"/>
    </source>
</evidence>
<dbReference type="AlphaFoldDB" id="A0AAN8KJT9"/>
<comment type="caution">
    <text evidence="12">The sequence shown here is derived from an EMBL/GenBank/DDBJ whole genome shotgun (WGS) entry which is preliminary data.</text>
</comment>
<feature type="chain" id="PRO_5042975667" description="Cadherin domain-containing protein" evidence="10">
    <location>
        <begin position="29"/>
        <end position="474"/>
    </location>
</feature>
<dbReference type="EMBL" id="JAZGQO010000001">
    <property type="protein sequence ID" value="KAK6196433.1"/>
    <property type="molecule type" value="Genomic_DNA"/>
</dbReference>
<dbReference type="PANTHER" id="PTHR24025">
    <property type="entry name" value="DESMOGLEIN FAMILY MEMBER"/>
    <property type="match status" value="1"/>
</dbReference>
<keyword evidence="8" id="KW-0472">Membrane</keyword>
<evidence type="ECO:0000256" key="7">
    <source>
        <dbReference type="ARBA" id="ARBA00022989"/>
    </source>
</evidence>
<dbReference type="GO" id="GO:0005509">
    <property type="term" value="F:calcium ion binding"/>
    <property type="evidence" value="ECO:0007669"/>
    <property type="project" value="UniProtKB-UniRule"/>
</dbReference>
<dbReference type="Pfam" id="PF00028">
    <property type="entry name" value="Cadherin"/>
    <property type="match status" value="2"/>
</dbReference>
<evidence type="ECO:0000256" key="8">
    <source>
        <dbReference type="ARBA" id="ARBA00023136"/>
    </source>
</evidence>
<dbReference type="PROSITE" id="PS00232">
    <property type="entry name" value="CADHERIN_1"/>
    <property type="match status" value="2"/>
</dbReference>
<dbReference type="FunFam" id="2.60.40.60:FF:000020">
    <property type="entry name" value="Dachsous cadherin-related 1b"/>
    <property type="match status" value="1"/>
</dbReference>
<evidence type="ECO:0000256" key="3">
    <source>
        <dbReference type="ARBA" id="ARBA00022729"/>
    </source>
</evidence>
<dbReference type="GO" id="GO:0007156">
    <property type="term" value="P:homophilic cell adhesion via plasma membrane adhesion molecules"/>
    <property type="evidence" value="ECO:0007669"/>
    <property type="project" value="InterPro"/>
</dbReference>
<evidence type="ECO:0000256" key="1">
    <source>
        <dbReference type="ARBA" id="ARBA00004167"/>
    </source>
</evidence>
<dbReference type="SUPFAM" id="SSF49313">
    <property type="entry name" value="Cadherin-like"/>
    <property type="match status" value="4"/>
</dbReference>
<dbReference type="GO" id="GO:0005911">
    <property type="term" value="C:cell-cell junction"/>
    <property type="evidence" value="ECO:0007669"/>
    <property type="project" value="TreeGrafter"/>
</dbReference>
<dbReference type="FunFam" id="2.60.40.60:FF:000033">
    <property type="entry name" value="FAT atypical cadherin 1"/>
    <property type="match status" value="1"/>
</dbReference>
<dbReference type="InterPro" id="IPR050971">
    <property type="entry name" value="Cadherin-domain_protein"/>
</dbReference>
<evidence type="ECO:0000313" key="13">
    <source>
        <dbReference type="Proteomes" id="UP001347796"/>
    </source>
</evidence>
<name>A0AAN8KJT9_PATCE</name>
<evidence type="ECO:0000256" key="10">
    <source>
        <dbReference type="SAM" id="SignalP"/>
    </source>
</evidence>
<feature type="domain" description="Cadherin" evidence="11">
    <location>
        <begin position="135"/>
        <end position="243"/>
    </location>
</feature>
<evidence type="ECO:0000256" key="5">
    <source>
        <dbReference type="ARBA" id="ARBA00022837"/>
    </source>
</evidence>
<dbReference type="InterPro" id="IPR002126">
    <property type="entry name" value="Cadherin-like_dom"/>
</dbReference>
<accession>A0AAN8KJT9</accession>
<dbReference type="InterPro" id="IPR015919">
    <property type="entry name" value="Cadherin-like_sf"/>
</dbReference>
<evidence type="ECO:0000259" key="11">
    <source>
        <dbReference type="PROSITE" id="PS50268"/>
    </source>
</evidence>
<keyword evidence="5 9" id="KW-0106">Calcium</keyword>
<evidence type="ECO:0000256" key="2">
    <source>
        <dbReference type="ARBA" id="ARBA00022692"/>
    </source>
</evidence>
<gene>
    <name evidence="12" type="ORF">SNE40_001659</name>
</gene>
<keyword evidence="3 10" id="KW-0732">Signal</keyword>
<keyword evidence="6" id="KW-0130">Cell adhesion</keyword>
<feature type="domain" description="Cadherin" evidence="11">
    <location>
        <begin position="51"/>
        <end position="134"/>
    </location>
</feature>
<dbReference type="PROSITE" id="PS51257">
    <property type="entry name" value="PROKAR_LIPOPROTEIN"/>
    <property type="match status" value="1"/>
</dbReference>
<evidence type="ECO:0000313" key="12">
    <source>
        <dbReference type="EMBL" id="KAK6196433.1"/>
    </source>
</evidence>
<protein>
    <recommendedName>
        <fullName evidence="11">Cadherin domain-containing protein</fullName>
    </recommendedName>
</protein>
<comment type="subcellular location">
    <subcellularLocation>
        <location evidence="1">Membrane</location>
        <topology evidence="1">Single-pass membrane protein</topology>
    </subcellularLocation>
</comment>
<sequence>MLSKNMENRLICLLVMVAMGSCVDLTTADLCEVDGGYEVFIRGIRENTQIGEVIYTINFAGTPGQIILQQSANSFFDFDAQTRNVTIKAELDRETQGERLKFTVSCKVNTSNAATVDITVNVLIVDVNDNRPIFTVNTYYLNISEDVPVGKNIVTNIKANDIDPGQNGQILYDIVEGQYSEYFEIEDKVKTVIRLNKSLDYEQLKTMTINISAKDQPMNEPTLTSMCQLVLTVLDADDSSPEFTKKKYTGSVLNTATPGTIVNVNVKILATDPDVTINAPVEYSLYDEDNVFEIDGTSGEVKVKQTPTAKTYSLMVEAIQVDNSLRKGTALLQIQVLDSNTTSPPQFERNNYYLSVPESTPILTTILTLSVKDYGMDDTVTFALRTTSSIFDVNPHSGDLMVKKSLDYETQRNHTLQITATSGTYTATATVKVTVSDVNDNNPSIPQKEEIVAAQRQSGAILTTIMVSLSEPFY</sequence>
<evidence type="ECO:0000256" key="9">
    <source>
        <dbReference type="PROSITE-ProRule" id="PRU00043"/>
    </source>
</evidence>
<dbReference type="Proteomes" id="UP001347796">
    <property type="component" value="Unassembled WGS sequence"/>
</dbReference>
<feature type="domain" description="Cadherin" evidence="11">
    <location>
        <begin position="348"/>
        <end position="445"/>
    </location>
</feature>
<keyword evidence="13" id="KW-1185">Reference proteome</keyword>
<dbReference type="GO" id="GO:0005886">
    <property type="term" value="C:plasma membrane"/>
    <property type="evidence" value="ECO:0007669"/>
    <property type="project" value="InterPro"/>
</dbReference>
<dbReference type="PANTHER" id="PTHR24025:SF23">
    <property type="entry name" value="NEURAL-CADHERIN"/>
    <property type="match status" value="1"/>
</dbReference>
<keyword evidence="4" id="KW-0677">Repeat</keyword>
<keyword evidence="2" id="KW-0812">Transmembrane</keyword>
<dbReference type="InterPro" id="IPR020894">
    <property type="entry name" value="Cadherin_CS"/>
</dbReference>
<dbReference type="SMART" id="SM00112">
    <property type="entry name" value="CA"/>
    <property type="match status" value="4"/>
</dbReference>
<keyword evidence="7" id="KW-1133">Transmembrane helix</keyword>
<feature type="domain" description="Cadherin" evidence="11">
    <location>
        <begin position="244"/>
        <end position="347"/>
    </location>
</feature>
<dbReference type="PROSITE" id="PS50268">
    <property type="entry name" value="CADHERIN_2"/>
    <property type="match status" value="4"/>
</dbReference>
<reference evidence="12 13" key="1">
    <citation type="submission" date="2024-01" db="EMBL/GenBank/DDBJ databases">
        <title>The genome of the rayed Mediterranean limpet Patella caerulea (Linnaeus, 1758).</title>
        <authorList>
            <person name="Anh-Thu Weber A."/>
            <person name="Halstead-Nussloch G."/>
        </authorList>
    </citation>
    <scope>NUCLEOTIDE SEQUENCE [LARGE SCALE GENOMIC DNA]</scope>
    <source>
        <strain evidence="12">AATW-2023a</strain>
        <tissue evidence="12">Whole specimen</tissue>
    </source>
</reference>
<proteinExistence type="predicted"/>
<dbReference type="PRINTS" id="PR00205">
    <property type="entry name" value="CADHERIN"/>
</dbReference>
<dbReference type="CDD" id="cd11304">
    <property type="entry name" value="Cadherin_repeat"/>
    <property type="match status" value="4"/>
</dbReference>
<evidence type="ECO:0000256" key="6">
    <source>
        <dbReference type="ARBA" id="ARBA00022889"/>
    </source>
</evidence>
<organism evidence="12 13">
    <name type="scientific">Patella caerulea</name>
    <name type="common">Rayed Mediterranean limpet</name>
    <dbReference type="NCBI Taxonomy" id="87958"/>
    <lineage>
        <taxon>Eukaryota</taxon>
        <taxon>Metazoa</taxon>
        <taxon>Spiralia</taxon>
        <taxon>Lophotrochozoa</taxon>
        <taxon>Mollusca</taxon>
        <taxon>Gastropoda</taxon>
        <taxon>Patellogastropoda</taxon>
        <taxon>Patelloidea</taxon>
        <taxon>Patellidae</taxon>
        <taxon>Patella</taxon>
    </lineage>
</organism>
<dbReference type="Gene3D" id="2.60.40.60">
    <property type="entry name" value="Cadherins"/>
    <property type="match status" value="4"/>
</dbReference>